<dbReference type="PROSITE" id="PS50297">
    <property type="entry name" value="ANK_REP_REGION"/>
    <property type="match status" value="1"/>
</dbReference>
<keyword evidence="1" id="KW-0040">ANK repeat</keyword>
<name>A0A0U5CJ74_ASPCI</name>
<feature type="repeat" description="ANK" evidence="1">
    <location>
        <begin position="265"/>
        <end position="297"/>
    </location>
</feature>
<keyword evidence="3" id="KW-1185">Reference proteome</keyword>
<dbReference type="EMBL" id="CDMC01000022">
    <property type="protein sequence ID" value="CEL10970.1"/>
    <property type="molecule type" value="Genomic_DNA"/>
</dbReference>
<reference evidence="3" key="1">
    <citation type="journal article" date="2016" name="Genome Announc.">
        <title>Draft genome sequences of fungus Aspergillus calidoustus.</title>
        <authorList>
            <person name="Horn F."/>
            <person name="Linde J."/>
            <person name="Mattern D.J."/>
            <person name="Walther G."/>
            <person name="Guthke R."/>
            <person name="Scherlach K."/>
            <person name="Martin K."/>
            <person name="Brakhage A.A."/>
            <person name="Petzke L."/>
            <person name="Valiante V."/>
        </authorList>
    </citation>
    <scope>NUCLEOTIDE SEQUENCE [LARGE SCALE GENOMIC DNA]</scope>
    <source>
        <strain evidence="3">SF006504</strain>
    </source>
</reference>
<evidence type="ECO:0000313" key="3">
    <source>
        <dbReference type="Proteomes" id="UP000054771"/>
    </source>
</evidence>
<dbReference type="STRING" id="454130.A0A0U5CJ74"/>
<evidence type="ECO:0000313" key="2">
    <source>
        <dbReference type="EMBL" id="CEL10970.1"/>
    </source>
</evidence>
<organism evidence="2 3">
    <name type="scientific">Aspergillus calidoustus</name>
    <dbReference type="NCBI Taxonomy" id="454130"/>
    <lineage>
        <taxon>Eukaryota</taxon>
        <taxon>Fungi</taxon>
        <taxon>Dikarya</taxon>
        <taxon>Ascomycota</taxon>
        <taxon>Pezizomycotina</taxon>
        <taxon>Eurotiomycetes</taxon>
        <taxon>Eurotiomycetidae</taxon>
        <taxon>Eurotiales</taxon>
        <taxon>Aspergillaceae</taxon>
        <taxon>Aspergillus</taxon>
        <taxon>Aspergillus subgen. Nidulantes</taxon>
    </lineage>
</organism>
<proteinExistence type="predicted"/>
<accession>A0A0U5CJ74</accession>
<dbReference type="SUPFAM" id="SSF48403">
    <property type="entry name" value="Ankyrin repeat"/>
    <property type="match status" value="1"/>
</dbReference>
<gene>
    <name evidence="2" type="ORF">ASPCAL14077</name>
</gene>
<dbReference type="InterPro" id="IPR036770">
    <property type="entry name" value="Ankyrin_rpt-contain_sf"/>
</dbReference>
<dbReference type="Proteomes" id="UP000054771">
    <property type="component" value="Unassembled WGS sequence"/>
</dbReference>
<sequence>MAEVFGVVAGGFGVVGLLDQIIKTVSTLRGLRSFVKNAPTELQDLIEDAEVVQGVLEALAPASLGVLNRPLTERRLRTFQKDLEATINEIRQFAASAASRKRIEKMKLVWKKDAIKARKQNLDTIKTTLVLLQGSYCSLSIREHDATIRQLVAVIQSQTSGNTKCLGAHQEPEGYLQVSTKRPKRARGSNTRNAEYRLRIPLALINKVWTLQANRMVSGWTFTFQTHNLISDSSPVFKYCAEGNVAEVQRLFSSRLASPVDCLSNGTSLLSIAVFNGRTEMCQLLLNNGANRTYRNDMGVGPLDYANVHSRIWADFPQEIPAMVDLYRLLIAVDEDEDVFLEDRSELPYWFTGILCPPEALDLIHSRVFVDYPALPLSVRFQQAMRINVSFARGSAPEMFQILMGGRIEPKAYLLVDQNGDTLLHRVTECMAFDFACKITRNADGWRQMLRDASVAPADLHQVSSTMCETPLVTFLRAWGLALNYPRPYPWSFNPALRKWVSELQALGVDLEEYGELERELHRNGDVSLELKLDIGHDSMDNMNAFTDPEPVSRWVTFRLLDFTYGPEPEDWFIWVTNPLDEVVGQFWRMVEREVVVMPGTWID</sequence>
<dbReference type="OrthoDB" id="3200163at2759"/>
<dbReference type="Gene3D" id="1.25.40.20">
    <property type="entry name" value="Ankyrin repeat-containing domain"/>
    <property type="match status" value="1"/>
</dbReference>
<dbReference type="InterPro" id="IPR002110">
    <property type="entry name" value="Ankyrin_rpt"/>
</dbReference>
<protein>
    <submittedName>
        <fullName evidence="2">Uncharacterized protein</fullName>
    </submittedName>
</protein>
<dbReference type="PROSITE" id="PS50088">
    <property type="entry name" value="ANK_REPEAT"/>
    <property type="match status" value="1"/>
</dbReference>
<dbReference type="Pfam" id="PF00023">
    <property type="entry name" value="Ank"/>
    <property type="match status" value="1"/>
</dbReference>
<evidence type="ECO:0000256" key="1">
    <source>
        <dbReference type="PROSITE-ProRule" id="PRU00023"/>
    </source>
</evidence>
<dbReference type="OMA" id="HTWRICH"/>
<dbReference type="AlphaFoldDB" id="A0A0U5CJ74"/>